<comment type="caution">
    <text evidence="1">The sequence shown here is derived from an EMBL/GenBank/DDBJ whole genome shotgun (WGS) entry which is preliminary data.</text>
</comment>
<gene>
    <name evidence="1" type="ORF">N3K66_007734</name>
</gene>
<sequence length="662" mass="72928">MDASSDGGDVADYLSSVISTSRHQRMIPTACRRCHSRKVKCSGGKPCKGCKEADKISECAYPHRQRLIKVDQDHITNLVDEVKRLRANQQPSGQTTRRRADSDAAAQEGTPTIDQTHWFFNVDRFRTPIFLGEAADSCFATRVSQVVSGTPRGHIPRTNYPTDEELLDISDADCPWPAPIRGRALLANALRSFNDHFCIVRRSRVWDDFQALAENPGSGYALSRSKLWALFALGELYSSRAIPRGKRYPGLDYFAKATRVLRVVCERPSLDAIELRLLLAIYSLSINRRHSAYDLAGTAVRQAIIIGLHFDIPRSQLPDEATREHRNRVWWAAYMVDRTCAANFGNPVAVSDEVVDANLPSELALPAGDFGDATYLGAKIALVRLRAEMTDSIYARRAQSGPRKAPLVQRVREGLVQLDEWKRSLPPELCLDDKADGQNRATVVSLHLAFHHCAVVTIRPIVVFALRVRVSRLVDPSTSQHQSSSSDVAEFVDACVKHVREAADLLLDAWSGGSFATYDYFYAQYLFAASTVLCLTALLGVPGHAEDADRFEAAFDVLTQLKASGHLAAAEFHRHVEAIRADLANLDARLRGGGGDQILQAAAANDGDAAAAYTGALLETLPLLSYPEDGVPRAEGSLHFIDDYMFSDILQGMYWSGTGNGF</sequence>
<dbReference type="Proteomes" id="UP001163324">
    <property type="component" value="Chromosome 7"/>
</dbReference>
<keyword evidence="2" id="KW-1185">Reference proteome</keyword>
<evidence type="ECO:0000313" key="1">
    <source>
        <dbReference type="EMBL" id="KAI9897878.1"/>
    </source>
</evidence>
<protein>
    <submittedName>
        <fullName evidence="1">Uncharacterized protein</fullName>
    </submittedName>
</protein>
<dbReference type="EMBL" id="CM047946">
    <property type="protein sequence ID" value="KAI9897878.1"/>
    <property type="molecule type" value="Genomic_DNA"/>
</dbReference>
<name>A0ACC0UV70_9HYPO</name>
<organism evidence="1 2">
    <name type="scientific">Trichothecium roseum</name>
    <dbReference type="NCBI Taxonomy" id="47278"/>
    <lineage>
        <taxon>Eukaryota</taxon>
        <taxon>Fungi</taxon>
        <taxon>Dikarya</taxon>
        <taxon>Ascomycota</taxon>
        <taxon>Pezizomycotina</taxon>
        <taxon>Sordariomycetes</taxon>
        <taxon>Hypocreomycetidae</taxon>
        <taxon>Hypocreales</taxon>
        <taxon>Hypocreales incertae sedis</taxon>
        <taxon>Trichothecium</taxon>
    </lineage>
</organism>
<accession>A0ACC0UV70</accession>
<proteinExistence type="predicted"/>
<reference evidence="1" key="1">
    <citation type="submission" date="2022-10" db="EMBL/GenBank/DDBJ databases">
        <title>Complete Genome of Trichothecium roseum strain YXFP-22015, a Plant Pathogen Isolated from Citrus.</title>
        <authorList>
            <person name="Wang Y."/>
            <person name="Zhu L."/>
        </authorList>
    </citation>
    <scope>NUCLEOTIDE SEQUENCE</scope>
    <source>
        <strain evidence="1">YXFP-22015</strain>
    </source>
</reference>
<evidence type="ECO:0000313" key="2">
    <source>
        <dbReference type="Proteomes" id="UP001163324"/>
    </source>
</evidence>